<keyword evidence="7" id="KW-1185">Reference proteome</keyword>
<dbReference type="STRING" id="375175.AYR53_01510"/>
<dbReference type="PANTHER" id="PTHR43014">
    <property type="entry name" value="MERCURIC REDUCTASE"/>
    <property type="match status" value="1"/>
</dbReference>
<dbReference type="GO" id="GO:0016491">
    <property type="term" value="F:oxidoreductase activity"/>
    <property type="evidence" value="ECO:0007669"/>
    <property type="project" value="InterPro"/>
</dbReference>
<feature type="binding site" evidence="4">
    <location>
        <position position="50"/>
    </location>
    <ligand>
        <name>FAD</name>
        <dbReference type="ChEBI" id="CHEBI:57692"/>
    </ligand>
</feature>
<dbReference type="PIRSF" id="PIRSF000350">
    <property type="entry name" value="Mercury_reductase_MerA"/>
    <property type="match status" value="1"/>
</dbReference>
<evidence type="ECO:0000256" key="3">
    <source>
        <dbReference type="ARBA" id="ARBA00022827"/>
    </source>
</evidence>
<feature type="binding site" evidence="4">
    <location>
        <begin position="172"/>
        <end position="179"/>
    </location>
    <ligand>
        <name>NAD(+)</name>
        <dbReference type="ChEBI" id="CHEBI:57540"/>
    </ligand>
</feature>
<dbReference type="SUPFAM" id="SSF51905">
    <property type="entry name" value="FAD/NAD(P)-binding domain"/>
    <property type="match status" value="1"/>
</dbReference>
<keyword evidence="3 4" id="KW-0274">FAD</keyword>
<sequence>MEKFDEIIIGAGPAGLAMAYPLAAAKRKVAVVEADLWGGTCPNRGCDPKKVLLAAVEAQDQVRNLQKVGVLTQPAKIDWSKLMAFKKTFTDPVSTSSEKGLASSGITTLTGAAKFIDEQTIEVAGTTYQAEHYIIATGARPAIPNISGKEHFQDSTDFMALPEMPRVVTFVGGGYEAFEFAAMANAAGAETHVIQHNDRPLKAYDHELVDQLVEQLQAKGVQFHFNVSLQAIETAGDQLILNAPDFRLVTNAVFATTGRVPNVEALDLAAAGIEVAHGGIQCDDHLQTTNPRVFVAGDIIARQEPKETPVASFEGSYLVDYLTGKTQASIDYPAIPTTVYSSPKLAQVGVTTAKAQADSEHYAIKTIDTTNWLTYRRLNEPVAVVKIVTDKKTGLLVGATCLNSLADELINYFTLLINQKVSADTVAKSIYSYPTPASDLNYFY</sequence>
<keyword evidence="4" id="KW-0547">Nucleotide-binding</keyword>
<proteinExistence type="inferred from homology"/>
<dbReference type="PRINTS" id="PR00368">
    <property type="entry name" value="FADPNR"/>
</dbReference>
<evidence type="ECO:0000256" key="2">
    <source>
        <dbReference type="ARBA" id="ARBA00022630"/>
    </source>
</evidence>
<dbReference type="InterPro" id="IPR023753">
    <property type="entry name" value="FAD/NAD-binding_dom"/>
</dbReference>
<dbReference type="GO" id="GO:0000166">
    <property type="term" value="F:nucleotide binding"/>
    <property type="evidence" value="ECO:0007669"/>
    <property type="project" value="UniProtKB-KW"/>
</dbReference>
<dbReference type="Proteomes" id="UP000078582">
    <property type="component" value="Chromosome"/>
</dbReference>
<protein>
    <submittedName>
        <fullName evidence="6">Glutathione reductase</fullName>
    </submittedName>
</protein>
<feature type="disulfide bond" description="Redox-active" evidence="5">
    <location>
        <begin position="41"/>
        <end position="46"/>
    </location>
</feature>
<evidence type="ECO:0000313" key="7">
    <source>
        <dbReference type="Proteomes" id="UP000078582"/>
    </source>
</evidence>
<evidence type="ECO:0000256" key="5">
    <source>
        <dbReference type="PIRSR" id="PIRSR000350-4"/>
    </source>
</evidence>
<dbReference type="SUPFAM" id="SSF55424">
    <property type="entry name" value="FAD/NAD-linked reductases, dimerisation (C-terminal) domain"/>
    <property type="match status" value="1"/>
</dbReference>
<feature type="binding site" evidence="4">
    <location>
        <position position="258"/>
    </location>
    <ligand>
        <name>NAD(+)</name>
        <dbReference type="ChEBI" id="CHEBI:57540"/>
    </ligand>
</feature>
<comment type="similarity">
    <text evidence="1">Belongs to the class-I pyridine nucleotide-disulfide oxidoreductase family.</text>
</comment>
<evidence type="ECO:0000256" key="4">
    <source>
        <dbReference type="PIRSR" id="PIRSR000350-3"/>
    </source>
</evidence>
<gene>
    <name evidence="6" type="ORF">AYR53_01510</name>
</gene>
<dbReference type="InterPro" id="IPR004099">
    <property type="entry name" value="Pyr_nucl-diS_OxRdtase_dimer"/>
</dbReference>
<evidence type="ECO:0000256" key="1">
    <source>
        <dbReference type="ARBA" id="ARBA00007532"/>
    </source>
</evidence>
<dbReference type="GeneID" id="42980914"/>
<keyword evidence="2" id="KW-0285">Flavoprotein</keyword>
<dbReference type="EMBL" id="CP014873">
    <property type="protein sequence ID" value="ANK61557.1"/>
    <property type="molecule type" value="Genomic_DNA"/>
</dbReference>
<dbReference type="Gene3D" id="3.50.50.60">
    <property type="entry name" value="FAD/NAD(P)-binding domain"/>
    <property type="match status" value="2"/>
</dbReference>
<comment type="cofactor">
    <cofactor evidence="4">
        <name>FAD</name>
        <dbReference type="ChEBI" id="CHEBI:57692"/>
    </cofactor>
    <text evidence="4">Binds 1 FAD per subunit.</text>
</comment>
<dbReference type="AlphaFoldDB" id="A0A192GZY4"/>
<reference evidence="6 7" key="1">
    <citation type="submission" date="2016-03" db="EMBL/GenBank/DDBJ databases">
        <title>Pediococcus and Lactobacillus from brewery environment - whole genome sequencing and assembly.</title>
        <authorList>
            <person name="Behr J."/>
            <person name="Geissler A.J."/>
            <person name="Vogel R.F."/>
        </authorList>
    </citation>
    <scope>NUCLEOTIDE SEQUENCE [LARGE SCALE GENOMIC DNA]</scope>
    <source>
        <strain evidence="6 7">TMW 1.1989</strain>
    </source>
</reference>
<dbReference type="Gene3D" id="3.30.390.30">
    <property type="match status" value="1"/>
</dbReference>
<dbReference type="RefSeq" id="WP_068226168.1">
    <property type="nucleotide sequence ID" value="NZ_CP014623.1"/>
</dbReference>
<accession>A0A192GZY4</accession>
<organism evidence="6 7">
    <name type="scientific">Loigolactobacillus backii</name>
    <dbReference type="NCBI Taxonomy" id="375175"/>
    <lineage>
        <taxon>Bacteria</taxon>
        <taxon>Bacillati</taxon>
        <taxon>Bacillota</taxon>
        <taxon>Bacilli</taxon>
        <taxon>Lactobacillales</taxon>
        <taxon>Lactobacillaceae</taxon>
        <taxon>Loigolactobacillus</taxon>
    </lineage>
</organism>
<name>A0A192GZY4_9LACO</name>
<dbReference type="InterPro" id="IPR036188">
    <property type="entry name" value="FAD/NAD-bd_sf"/>
</dbReference>
<dbReference type="Pfam" id="PF02852">
    <property type="entry name" value="Pyr_redox_dim"/>
    <property type="match status" value="1"/>
</dbReference>
<dbReference type="InterPro" id="IPR001100">
    <property type="entry name" value="Pyr_nuc-diS_OxRdtase"/>
</dbReference>
<dbReference type="PANTHER" id="PTHR43014:SF5">
    <property type="entry name" value="GLUTATHIONE REDUCTASE (NADPH)"/>
    <property type="match status" value="1"/>
</dbReference>
<dbReference type="InterPro" id="IPR016156">
    <property type="entry name" value="FAD/NAD-linked_Rdtase_dimer_sf"/>
</dbReference>
<dbReference type="KEGG" id="lbt:AYR52_11790"/>
<dbReference type="OrthoDB" id="9800167at2"/>
<feature type="binding site" evidence="4">
    <location>
        <position position="298"/>
    </location>
    <ligand>
        <name>FAD</name>
        <dbReference type="ChEBI" id="CHEBI:57692"/>
    </ligand>
</feature>
<dbReference type="PRINTS" id="PR00411">
    <property type="entry name" value="PNDRDTASEI"/>
</dbReference>
<evidence type="ECO:0000313" key="6">
    <source>
        <dbReference type="EMBL" id="ANK61557.1"/>
    </source>
</evidence>
<keyword evidence="4" id="KW-0520">NAD</keyword>
<dbReference type="Pfam" id="PF07992">
    <property type="entry name" value="Pyr_redox_2"/>
    <property type="match status" value="1"/>
</dbReference>